<evidence type="ECO:0000256" key="1">
    <source>
        <dbReference type="SAM" id="Phobius"/>
    </source>
</evidence>
<evidence type="ECO:0008006" key="4">
    <source>
        <dbReference type="Google" id="ProtNLM"/>
    </source>
</evidence>
<sequence>MGDVPLIELRIPRGALPRRMLTAFLGLCAGCGALTLLLKLMGLPGGGAAGALALGFLLASVGAAAAMRGDDPAFTADGVRLKAFAWDRAQVLVPWSEIDRMWIARPRGYDYLYLLPRDPDRHLRGGGRLRARIMARIAADRGSALQIHLPADGLPPDRIRTAVEEFSGGTVHIGPSPRIP</sequence>
<reference evidence="3" key="1">
    <citation type="journal article" date="2019" name="Int. J. Syst. Evol. Microbiol.">
        <title>The Global Catalogue of Microorganisms (GCM) 10K type strain sequencing project: providing services to taxonomists for standard genome sequencing and annotation.</title>
        <authorList>
            <consortium name="The Broad Institute Genomics Platform"/>
            <consortium name="The Broad Institute Genome Sequencing Center for Infectious Disease"/>
            <person name="Wu L."/>
            <person name="Ma J."/>
        </authorList>
    </citation>
    <scope>NUCLEOTIDE SEQUENCE [LARGE SCALE GENOMIC DNA]</scope>
    <source>
        <strain evidence="3">JCM 6307</strain>
    </source>
</reference>
<comment type="caution">
    <text evidence="2">The sequence shown here is derived from an EMBL/GenBank/DDBJ whole genome shotgun (WGS) entry which is preliminary data.</text>
</comment>
<gene>
    <name evidence="2" type="ORF">GCM10010406_15060</name>
</gene>
<accession>A0ABP5YEP3</accession>
<feature type="transmembrane region" description="Helical" evidence="1">
    <location>
        <begin position="21"/>
        <end position="41"/>
    </location>
</feature>
<keyword evidence="1" id="KW-0812">Transmembrane</keyword>
<dbReference type="EMBL" id="BAAATA010000006">
    <property type="protein sequence ID" value="GAA2479843.1"/>
    <property type="molecule type" value="Genomic_DNA"/>
</dbReference>
<dbReference type="Proteomes" id="UP001501358">
    <property type="component" value="Unassembled WGS sequence"/>
</dbReference>
<protein>
    <recommendedName>
        <fullName evidence="4">PH domain-containing protein</fullName>
    </recommendedName>
</protein>
<evidence type="ECO:0000313" key="3">
    <source>
        <dbReference type="Proteomes" id="UP001501358"/>
    </source>
</evidence>
<evidence type="ECO:0000313" key="2">
    <source>
        <dbReference type="EMBL" id="GAA2479843.1"/>
    </source>
</evidence>
<name>A0ABP5YEP3_9ACTN</name>
<organism evidence="2 3">
    <name type="scientific">Streptomyces thermolineatus</name>
    <dbReference type="NCBI Taxonomy" id="44033"/>
    <lineage>
        <taxon>Bacteria</taxon>
        <taxon>Bacillati</taxon>
        <taxon>Actinomycetota</taxon>
        <taxon>Actinomycetes</taxon>
        <taxon>Kitasatosporales</taxon>
        <taxon>Streptomycetaceae</taxon>
        <taxon>Streptomyces</taxon>
    </lineage>
</organism>
<keyword evidence="1" id="KW-1133">Transmembrane helix</keyword>
<proteinExistence type="predicted"/>
<keyword evidence="1" id="KW-0472">Membrane</keyword>
<keyword evidence="3" id="KW-1185">Reference proteome</keyword>
<dbReference type="RefSeq" id="WP_344382330.1">
    <property type="nucleotide sequence ID" value="NZ_BAAATA010000006.1"/>
</dbReference>
<feature type="transmembrane region" description="Helical" evidence="1">
    <location>
        <begin position="47"/>
        <end position="67"/>
    </location>
</feature>